<sequence>MRRVKLEHQTDSLGRRDSLATRFLTWTRTEFILCANQEDETLQDTSPEVLTVTLNWLATVMGSIHVILGIVVFAGLLFISLLDASIVAVRYMVSILVCRLVLKFEISGARGTTKLEKREDVFPGLELQRRKPWAGTTTSFDSQKMPIARMYAARRVDRDEASQKMPIARVYAARRVDTIKYILVGIEALGDLFHRLEDITGSSMQRQPRGILRGNILNRNEGVALLCEAISVYEKARMLCASIKQQGNIALGAVYMFEDGPRQRVRNESFAASVARTDLQESVERLSGDLPTFRSLAFCIGSVVIDGNSSSGGQFIDAGAALSRHLMPKLRAARSLGLGIRLPPVAVGSYTDGCEDTAGHIDF</sequence>
<proteinExistence type="predicted"/>
<dbReference type="EMBL" id="JACCJB010000017">
    <property type="protein sequence ID" value="KAF6220259.1"/>
    <property type="molecule type" value="Genomic_DNA"/>
</dbReference>
<keyword evidence="1" id="KW-0472">Membrane</keyword>
<accession>A0A8H6CB99</accession>
<evidence type="ECO:0000313" key="2">
    <source>
        <dbReference type="EMBL" id="KAF6220259.1"/>
    </source>
</evidence>
<dbReference type="Proteomes" id="UP000593566">
    <property type="component" value="Unassembled WGS sequence"/>
</dbReference>
<feature type="transmembrane region" description="Helical" evidence="1">
    <location>
        <begin position="56"/>
        <end position="78"/>
    </location>
</feature>
<evidence type="ECO:0000256" key="1">
    <source>
        <dbReference type="SAM" id="Phobius"/>
    </source>
</evidence>
<name>A0A8H6CB99_9LECA</name>
<evidence type="ECO:0000313" key="3">
    <source>
        <dbReference type="Proteomes" id="UP000593566"/>
    </source>
</evidence>
<comment type="caution">
    <text evidence="2">The sequence shown here is derived from an EMBL/GenBank/DDBJ whole genome shotgun (WGS) entry which is preliminary data.</text>
</comment>
<keyword evidence="1" id="KW-1133">Transmembrane helix</keyword>
<keyword evidence="3" id="KW-1185">Reference proteome</keyword>
<organism evidence="2 3">
    <name type="scientific">Letharia lupina</name>
    <dbReference type="NCBI Taxonomy" id="560253"/>
    <lineage>
        <taxon>Eukaryota</taxon>
        <taxon>Fungi</taxon>
        <taxon>Dikarya</taxon>
        <taxon>Ascomycota</taxon>
        <taxon>Pezizomycotina</taxon>
        <taxon>Lecanoromycetes</taxon>
        <taxon>OSLEUM clade</taxon>
        <taxon>Lecanoromycetidae</taxon>
        <taxon>Lecanorales</taxon>
        <taxon>Lecanorineae</taxon>
        <taxon>Parmeliaceae</taxon>
        <taxon>Letharia</taxon>
    </lineage>
</organism>
<dbReference type="GeneID" id="59331802"/>
<dbReference type="AlphaFoldDB" id="A0A8H6CB99"/>
<keyword evidence="1" id="KW-0812">Transmembrane</keyword>
<reference evidence="2 3" key="1">
    <citation type="journal article" date="2020" name="Genomics">
        <title>Complete, high-quality genomes from long-read metagenomic sequencing of two wolf lichen thalli reveals enigmatic genome architecture.</title>
        <authorList>
            <person name="McKenzie S.K."/>
            <person name="Walston R.F."/>
            <person name="Allen J.L."/>
        </authorList>
    </citation>
    <scope>NUCLEOTIDE SEQUENCE [LARGE SCALE GENOMIC DNA]</scope>
    <source>
        <strain evidence="2">WasteWater1</strain>
    </source>
</reference>
<protein>
    <submittedName>
        <fullName evidence="2">Uncharacterized protein</fullName>
    </submittedName>
</protein>
<gene>
    <name evidence="2" type="ORF">HO133_003391</name>
</gene>
<dbReference type="RefSeq" id="XP_037149694.1">
    <property type="nucleotide sequence ID" value="XM_037294313.1"/>
</dbReference>